<protein>
    <submittedName>
        <fullName evidence="2">Uncharacterized protein</fullName>
    </submittedName>
</protein>
<sequence length="212" mass="22899">MIYLGTNRKAPGSKDVTYDDMGNVVAVFKLDPEQLPSHRIRTKFTVIDPAVEAAQARLQAMRTGRHYINTPSVKQVRDRSAQQGTAAMTVRTNVTSVAASSSTTRKTKDVNDGVTPLPPPLIESMELSPGVTVREGSRFKQGPRLAIRQSEVTSGKIRSLRPLVTLDNKGVAISVGDIIGSQSPSVRPLNPNGPIPPIIPRHSSSQENLVES</sequence>
<dbReference type="AlphaFoldDB" id="A0A2G8JEB2"/>
<dbReference type="PANTHER" id="PTHR34438:SF1">
    <property type="entry name" value="CHROMOSOME 2 OPEN READING FRAME 81"/>
    <property type="match status" value="1"/>
</dbReference>
<reference evidence="2 3" key="1">
    <citation type="journal article" date="2017" name="PLoS Biol.">
        <title>The sea cucumber genome provides insights into morphological evolution and visceral regeneration.</title>
        <authorList>
            <person name="Zhang X."/>
            <person name="Sun L."/>
            <person name="Yuan J."/>
            <person name="Sun Y."/>
            <person name="Gao Y."/>
            <person name="Zhang L."/>
            <person name="Li S."/>
            <person name="Dai H."/>
            <person name="Hamel J.F."/>
            <person name="Liu C."/>
            <person name="Yu Y."/>
            <person name="Liu S."/>
            <person name="Lin W."/>
            <person name="Guo K."/>
            <person name="Jin S."/>
            <person name="Xu P."/>
            <person name="Storey K.B."/>
            <person name="Huan P."/>
            <person name="Zhang T."/>
            <person name="Zhou Y."/>
            <person name="Zhang J."/>
            <person name="Lin C."/>
            <person name="Li X."/>
            <person name="Xing L."/>
            <person name="Huo D."/>
            <person name="Sun M."/>
            <person name="Wang L."/>
            <person name="Mercier A."/>
            <person name="Li F."/>
            <person name="Yang H."/>
            <person name="Xiang J."/>
        </authorList>
    </citation>
    <scope>NUCLEOTIDE SEQUENCE [LARGE SCALE GENOMIC DNA]</scope>
    <source>
        <strain evidence="2">Shaxun</strain>
        <tissue evidence="2">Muscle</tissue>
    </source>
</reference>
<proteinExistence type="predicted"/>
<accession>A0A2G8JEB2</accession>
<evidence type="ECO:0000313" key="2">
    <source>
        <dbReference type="EMBL" id="PIK34090.1"/>
    </source>
</evidence>
<evidence type="ECO:0000313" key="3">
    <source>
        <dbReference type="Proteomes" id="UP000230750"/>
    </source>
</evidence>
<gene>
    <name evidence="2" type="ORF">BSL78_29089</name>
</gene>
<dbReference type="EMBL" id="MRZV01002290">
    <property type="protein sequence ID" value="PIK34090.1"/>
    <property type="molecule type" value="Genomic_DNA"/>
</dbReference>
<feature type="compositionally biased region" description="Polar residues" evidence="1">
    <location>
        <begin position="202"/>
        <end position="212"/>
    </location>
</feature>
<dbReference type="PANTHER" id="PTHR34438">
    <property type="entry name" value="SI:DKEY-97L20.6"/>
    <property type="match status" value="1"/>
</dbReference>
<evidence type="ECO:0000256" key="1">
    <source>
        <dbReference type="SAM" id="MobiDB-lite"/>
    </source>
</evidence>
<dbReference type="Proteomes" id="UP000230750">
    <property type="component" value="Unassembled WGS sequence"/>
</dbReference>
<dbReference type="OrthoDB" id="193650at2759"/>
<comment type="caution">
    <text evidence="2">The sequence shown here is derived from an EMBL/GenBank/DDBJ whole genome shotgun (WGS) entry which is preliminary data.</text>
</comment>
<organism evidence="2 3">
    <name type="scientific">Stichopus japonicus</name>
    <name type="common">Sea cucumber</name>
    <dbReference type="NCBI Taxonomy" id="307972"/>
    <lineage>
        <taxon>Eukaryota</taxon>
        <taxon>Metazoa</taxon>
        <taxon>Echinodermata</taxon>
        <taxon>Eleutherozoa</taxon>
        <taxon>Echinozoa</taxon>
        <taxon>Holothuroidea</taxon>
        <taxon>Aspidochirotacea</taxon>
        <taxon>Aspidochirotida</taxon>
        <taxon>Stichopodidae</taxon>
        <taxon>Apostichopus</taxon>
    </lineage>
</organism>
<feature type="region of interest" description="Disordered" evidence="1">
    <location>
        <begin position="98"/>
        <end position="119"/>
    </location>
</feature>
<keyword evidence="3" id="KW-1185">Reference proteome</keyword>
<dbReference type="InterPro" id="IPR028042">
    <property type="entry name" value="DUF4639"/>
</dbReference>
<feature type="region of interest" description="Disordered" evidence="1">
    <location>
        <begin position="181"/>
        <end position="212"/>
    </location>
</feature>
<name>A0A2G8JEB2_STIJA</name>